<keyword evidence="2" id="KW-1185">Reference proteome</keyword>
<accession>A0ABW9TZD4</accession>
<organism evidence="1 2">
    <name type="scientific">Paenibacillus anseongense</name>
    <dbReference type="NCBI Taxonomy" id="2682845"/>
    <lineage>
        <taxon>Bacteria</taxon>
        <taxon>Bacillati</taxon>
        <taxon>Bacillota</taxon>
        <taxon>Bacilli</taxon>
        <taxon>Bacillales</taxon>
        <taxon>Paenibacillaceae</taxon>
        <taxon>Paenibacillus</taxon>
    </lineage>
</organism>
<dbReference type="EMBL" id="WSEM01000001">
    <property type="protein sequence ID" value="MVQ33123.1"/>
    <property type="molecule type" value="Genomic_DNA"/>
</dbReference>
<evidence type="ECO:0000313" key="1">
    <source>
        <dbReference type="EMBL" id="MVQ33123.1"/>
    </source>
</evidence>
<gene>
    <name evidence="1" type="ORF">GON05_00515</name>
</gene>
<protein>
    <submittedName>
        <fullName evidence="1">Uncharacterized protein</fullName>
    </submittedName>
</protein>
<evidence type="ECO:0000313" key="2">
    <source>
        <dbReference type="Proteomes" id="UP000467637"/>
    </source>
</evidence>
<sequence>MKKKLLYVSAVIIFLYVTAVSTYQIVPAIKGRSAATHFLETLMLEKDGLSLVDYRNLRVNLSDNALEGSVYVTLKNQSVKKEYRIFLTFGGGRWSPKISHLQYIEADGVDETIEQWIRTINSTLS</sequence>
<proteinExistence type="predicted"/>
<dbReference type="RefSeq" id="WP_157317307.1">
    <property type="nucleotide sequence ID" value="NZ_WSEM01000001.1"/>
</dbReference>
<comment type="caution">
    <text evidence="1">The sequence shown here is derived from an EMBL/GenBank/DDBJ whole genome shotgun (WGS) entry which is preliminary data.</text>
</comment>
<name>A0ABW9TZD4_9BACL</name>
<reference evidence="1 2" key="1">
    <citation type="submission" date="2019-12" db="EMBL/GenBank/DDBJ databases">
        <authorList>
            <person name="Huq M.A."/>
        </authorList>
    </citation>
    <scope>NUCLEOTIDE SEQUENCE [LARGE SCALE GENOMIC DNA]</scope>
    <source>
        <strain evidence="1 2">MAH-34</strain>
    </source>
</reference>
<dbReference type="Proteomes" id="UP000467637">
    <property type="component" value="Unassembled WGS sequence"/>
</dbReference>